<keyword evidence="3" id="KW-0597">Phosphoprotein</keyword>
<feature type="domain" description="CG-1" evidence="17">
    <location>
        <begin position="15"/>
        <end position="141"/>
    </location>
</feature>
<dbReference type="InterPro" id="IPR005559">
    <property type="entry name" value="CG-1_dom"/>
</dbReference>
<keyword evidence="6" id="KW-0112">Calmodulin-binding</keyword>
<dbReference type="GO" id="GO:0005516">
    <property type="term" value="F:calmodulin binding"/>
    <property type="evidence" value="ECO:0007669"/>
    <property type="project" value="UniProtKB-KW"/>
</dbReference>
<dbReference type="InterPro" id="IPR000048">
    <property type="entry name" value="IQ_motif_EF-hand-BS"/>
</dbReference>
<dbReference type="PROSITE" id="PS50096">
    <property type="entry name" value="IQ"/>
    <property type="match status" value="2"/>
</dbReference>
<dbReference type="InterPro" id="IPR002110">
    <property type="entry name" value="Ankyrin_rpt"/>
</dbReference>
<evidence type="ECO:0000256" key="3">
    <source>
        <dbReference type="ARBA" id="ARBA00022553"/>
    </source>
</evidence>
<dbReference type="GO" id="GO:0003690">
    <property type="term" value="F:double-stranded DNA binding"/>
    <property type="evidence" value="ECO:0007669"/>
    <property type="project" value="TreeGrafter"/>
</dbReference>
<evidence type="ECO:0000256" key="4">
    <source>
        <dbReference type="ARBA" id="ARBA00022737"/>
    </source>
</evidence>
<dbReference type="PANTHER" id="PTHR23335">
    <property type="entry name" value="CALMODULIN-BINDING TRANSCRIPTION ACTIVATOR CAMTA"/>
    <property type="match status" value="1"/>
</dbReference>
<dbReference type="PROSITE" id="PS50088">
    <property type="entry name" value="ANK_REPEAT"/>
    <property type="match status" value="1"/>
</dbReference>
<keyword evidence="14" id="KW-0539">Nucleus</keyword>
<dbReference type="PANTHER" id="PTHR23335:SF30">
    <property type="entry name" value="CALMODULIN-BINDING TRANSCRIPTION ACTIVATOR 3"/>
    <property type="match status" value="1"/>
</dbReference>
<dbReference type="Pfam" id="PF01833">
    <property type="entry name" value="TIG"/>
    <property type="match status" value="1"/>
</dbReference>
<reference evidence="18 19" key="1">
    <citation type="submission" date="2024-01" db="EMBL/GenBank/DDBJ databases">
        <title>A telomere-to-telomere, gap-free genome of sweet tea (Lithocarpus litseifolius).</title>
        <authorList>
            <person name="Zhou J."/>
        </authorList>
    </citation>
    <scope>NUCLEOTIDE SEQUENCE [LARGE SCALE GENOMIC DNA]</scope>
    <source>
        <strain evidence="18">Zhou-2022a</strain>
        <tissue evidence="18">Leaf</tissue>
    </source>
</reference>
<evidence type="ECO:0000256" key="10">
    <source>
        <dbReference type="ARBA" id="ARBA00023054"/>
    </source>
</evidence>
<dbReference type="SMART" id="SM00015">
    <property type="entry name" value="IQ"/>
    <property type="match status" value="2"/>
</dbReference>
<evidence type="ECO:0000256" key="14">
    <source>
        <dbReference type="ARBA" id="ARBA00023242"/>
    </source>
</evidence>
<dbReference type="AlphaFoldDB" id="A0AAW2BW94"/>
<dbReference type="InterPro" id="IPR036770">
    <property type="entry name" value="Ankyrin_rpt-contain_sf"/>
</dbReference>
<dbReference type="SUPFAM" id="SSF48403">
    <property type="entry name" value="Ankyrin repeat"/>
    <property type="match status" value="1"/>
</dbReference>
<evidence type="ECO:0000313" key="18">
    <source>
        <dbReference type="EMBL" id="KAK9990249.1"/>
    </source>
</evidence>
<comment type="similarity">
    <text evidence="2">Belongs to the CAMTA family.</text>
</comment>
<dbReference type="SMART" id="SM01076">
    <property type="entry name" value="CG-1"/>
    <property type="match status" value="1"/>
</dbReference>
<dbReference type="InterPro" id="IPR014756">
    <property type="entry name" value="Ig_E-set"/>
</dbReference>
<dbReference type="InterPro" id="IPR013783">
    <property type="entry name" value="Ig-like_fold"/>
</dbReference>
<evidence type="ECO:0000256" key="2">
    <source>
        <dbReference type="ARBA" id="ARBA00008267"/>
    </source>
</evidence>
<keyword evidence="5" id="KW-0106">Calcium</keyword>
<feature type="compositionally biased region" description="Polar residues" evidence="16">
    <location>
        <begin position="155"/>
        <end position="170"/>
    </location>
</feature>
<gene>
    <name evidence="18" type="ORF">SO802_025234</name>
</gene>
<dbReference type="InterPro" id="IPR027417">
    <property type="entry name" value="P-loop_NTPase"/>
</dbReference>
<accession>A0AAW2BW94</accession>
<dbReference type="Gene3D" id="1.20.5.190">
    <property type="match status" value="1"/>
</dbReference>
<keyword evidence="12" id="KW-0010">Activator</keyword>
<dbReference type="SUPFAM" id="SSF52540">
    <property type="entry name" value="P-loop containing nucleoside triphosphate hydrolases"/>
    <property type="match status" value="1"/>
</dbReference>
<dbReference type="Gene3D" id="2.60.40.10">
    <property type="entry name" value="Immunoglobulins"/>
    <property type="match status" value="1"/>
</dbReference>
<keyword evidence="13" id="KW-0804">Transcription</keyword>
<feature type="repeat" description="ANK" evidence="15">
    <location>
        <begin position="750"/>
        <end position="782"/>
    </location>
</feature>
<dbReference type="FunFam" id="1.20.5.190:FF:000003">
    <property type="entry name" value="Calmodulin-binding transcription activator 2"/>
    <property type="match status" value="1"/>
</dbReference>
<feature type="region of interest" description="Disordered" evidence="16">
    <location>
        <begin position="150"/>
        <end position="170"/>
    </location>
</feature>
<dbReference type="GO" id="GO:0009409">
    <property type="term" value="P:response to cold"/>
    <property type="evidence" value="ECO:0007669"/>
    <property type="project" value="UniProtKB-ARBA"/>
</dbReference>
<dbReference type="Gene3D" id="1.25.40.20">
    <property type="entry name" value="Ankyrin repeat-containing domain"/>
    <property type="match status" value="1"/>
</dbReference>
<evidence type="ECO:0000256" key="8">
    <source>
        <dbReference type="ARBA" id="ARBA00023016"/>
    </source>
</evidence>
<evidence type="ECO:0000259" key="17">
    <source>
        <dbReference type="PROSITE" id="PS51437"/>
    </source>
</evidence>
<dbReference type="GO" id="GO:0005634">
    <property type="term" value="C:nucleus"/>
    <property type="evidence" value="ECO:0007669"/>
    <property type="project" value="UniProtKB-SubCell"/>
</dbReference>
<keyword evidence="11" id="KW-0238">DNA-binding</keyword>
<evidence type="ECO:0000256" key="7">
    <source>
        <dbReference type="ARBA" id="ARBA00023015"/>
    </source>
</evidence>
<protein>
    <recommendedName>
        <fullName evidence="17">CG-1 domain-containing protein</fullName>
    </recommendedName>
</protein>
<dbReference type="SMART" id="SM00248">
    <property type="entry name" value="ANK"/>
    <property type="match status" value="2"/>
</dbReference>
<evidence type="ECO:0000256" key="13">
    <source>
        <dbReference type="ARBA" id="ARBA00023163"/>
    </source>
</evidence>
<evidence type="ECO:0000313" key="19">
    <source>
        <dbReference type="Proteomes" id="UP001459277"/>
    </source>
</evidence>
<evidence type="ECO:0000256" key="12">
    <source>
        <dbReference type="ARBA" id="ARBA00023159"/>
    </source>
</evidence>
<dbReference type="PROSITE" id="PS51437">
    <property type="entry name" value="CG_1"/>
    <property type="match status" value="1"/>
</dbReference>
<evidence type="ECO:0000256" key="6">
    <source>
        <dbReference type="ARBA" id="ARBA00022860"/>
    </source>
</evidence>
<dbReference type="Pfam" id="PF03859">
    <property type="entry name" value="CG-1"/>
    <property type="match status" value="1"/>
</dbReference>
<dbReference type="GO" id="GO:0003712">
    <property type="term" value="F:transcription coregulator activity"/>
    <property type="evidence" value="ECO:0007669"/>
    <property type="project" value="TreeGrafter"/>
</dbReference>
<evidence type="ECO:0000256" key="9">
    <source>
        <dbReference type="ARBA" id="ARBA00023043"/>
    </source>
</evidence>
<dbReference type="Pfam" id="PF12796">
    <property type="entry name" value="Ank_2"/>
    <property type="match status" value="1"/>
</dbReference>
<organism evidence="18 19">
    <name type="scientific">Lithocarpus litseifolius</name>
    <dbReference type="NCBI Taxonomy" id="425828"/>
    <lineage>
        <taxon>Eukaryota</taxon>
        <taxon>Viridiplantae</taxon>
        <taxon>Streptophyta</taxon>
        <taxon>Embryophyta</taxon>
        <taxon>Tracheophyta</taxon>
        <taxon>Spermatophyta</taxon>
        <taxon>Magnoliopsida</taxon>
        <taxon>eudicotyledons</taxon>
        <taxon>Gunneridae</taxon>
        <taxon>Pentapetalae</taxon>
        <taxon>rosids</taxon>
        <taxon>fabids</taxon>
        <taxon>Fagales</taxon>
        <taxon>Fagaceae</taxon>
        <taxon>Lithocarpus</taxon>
    </lineage>
</organism>
<name>A0AAW2BW94_9ROSI</name>
<dbReference type="Proteomes" id="UP001459277">
    <property type="component" value="Unassembled WGS sequence"/>
</dbReference>
<evidence type="ECO:0000256" key="16">
    <source>
        <dbReference type="SAM" id="MobiDB-lite"/>
    </source>
</evidence>
<dbReference type="InterPro" id="IPR002909">
    <property type="entry name" value="IPT_dom"/>
</dbReference>
<keyword evidence="8" id="KW-0346">Stress response</keyword>
<evidence type="ECO:0000256" key="15">
    <source>
        <dbReference type="PROSITE-ProRule" id="PRU00023"/>
    </source>
</evidence>
<sequence length="1101" mass="123941">MAESRRYVLGNQLDIEQILIEAQSRWLRPAEICEILRNYKHFRIAPEPANMPPNGSLFLFDRKVLRYFRKDGHNWRKKKDGKTVKEAHERLKAGSIDVLHCYYAHGEDNENFQRRSYWLLEEELSHIVLVHYREVKGNRTSCNRIKETEEAVPYSQETEPNSEIDSSGSSCVLPNNYQITSQNTDTTSLNSSAQASEYEDAESACNYQPSSGFHSLFELQQPMVEKINAGLTDPYFPGPVSDDYQGKFPTLSGVDFASLTQADKAKDGNNAALKILDLPLWEDVLGNGTSGTQAVTFEPSFLETKPDTTGVLSKQENSILGQHFTSNLGEKREIGSHSPAQKEWQASEGKWHLDQNVHAESVYGVNSRFNEQDGNWVKLLNSREPFLPKTDKQDNDPMQSNLQVQLSDADHGYYLKSNPEVNIALEGKTNSSFTIKKTRLDGSLMEENLKKLDSFNRWMSKELGDVNESHTQSSSEVYWDTVESENRADESNISPQVHLDNYTLGPSLSQDQLFSIIDFSPNWAYEGSEVKVLITGRFLKSQQEIENCKWSCMFGEVEVPAEVIADGVIRCHTPVHKVARVPFYVTCSNRLACSEVREFEYRVSLIKDVDIIDYSGNTNDDLLMRFKIFLSLTSAGPLSTDSVIGSEKSQVSGKISSLLEGDNDEWDQMLKLASEKDFSPEKLQDKLLEKLLKEKLHVWLLQKVAEDGKGPSVVDEDGQGVLHFAAALGYDWALEPTIIAGVSVNFRDVNGWTALHWAACCGRERTVASLVSLGAAPGALTDPSPKYPSGRTAADLASAKGHKGIAGYLAESHLSTHLSSLKLDTGEGDAAEISGAKAVQKVSERSATPVSDGDLPYGLSLKDSLAAVCNATQAFARIYQVYRVESFNKKQLKEYGDDTFGMSDEQALSLLALKTNKSGQHDLPVHAAAIRIQNKFRSWKGRREFLIIRQRIVKIQAHVRGHQVRKNYKKFTWSVGIIEKIILRWRRKGSGLRGFKSEALTEGHRMQDKSSEDDYDFLKEGRKQTEQRLQKALARVKSMAQYPDARDQYRRLLNVVTDIQGSKVLYYFNFLLSFSEFFLLNLSCNNIFPLCFLLEHNLCSF</sequence>
<dbReference type="FunFam" id="2.60.40.10:FF:000314">
    <property type="entry name" value="Calmodulin-binding transcription activator 2"/>
    <property type="match status" value="1"/>
</dbReference>
<keyword evidence="4" id="KW-0677">Repeat</keyword>
<evidence type="ECO:0000256" key="11">
    <source>
        <dbReference type="ARBA" id="ARBA00023125"/>
    </source>
</evidence>
<keyword evidence="19" id="KW-1185">Reference proteome</keyword>
<proteinExistence type="inferred from homology"/>
<comment type="caution">
    <text evidence="18">The sequence shown here is derived from an EMBL/GenBank/DDBJ whole genome shotgun (WGS) entry which is preliminary data.</text>
</comment>
<evidence type="ECO:0000256" key="5">
    <source>
        <dbReference type="ARBA" id="ARBA00022837"/>
    </source>
</evidence>
<keyword evidence="10" id="KW-0175">Coiled coil</keyword>
<keyword evidence="7" id="KW-0805">Transcription regulation</keyword>
<dbReference type="SUPFAM" id="SSF81296">
    <property type="entry name" value="E set domains"/>
    <property type="match status" value="1"/>
</dbReference>
<keyword evidence="9 15" id="KW-0040">ANK repeat</keyword>
<comment type="subcellular location">
    <subcellularLocation>
        <location evidence="1">Nucleus</location>
    </subcellularLocation>
</comment>
<evidence type="ECO:0000256" key="1">
    <source>
        <dbReference type="ARBA" id="ARBA00004123"/>
    </source>
</evidence>
<dbReference type="EMBL" id="JAZDWU010000009">
    <property type="protein sequence ID" value="KAK9990249.1"/>
    <property type="molecule type" value="Genomic_DNA"/>
</dbReference>
<dbReference type="GO" id="GO:0006357">
    <property type="term" value="P:regulation of transcription by RNA polymerase II"/>
    <property type="evidence" value="ECO:0007669"/>
    <property type="project" value="TreeGrafter"/>
</dbReference>
<dbReference type="Pfam" id="PF00612">
    <property type="entry name" value="IQ"/>
    <property type="match status" value="2"/>
</dbReference>